<keyword evidence="14" id="KW-0137">Centromere</keyword>
<evidence type="ECO:0000256" key="13">
    <source>
        <dbReference type="ARBA" id="ARBA00023306"/>
    </source>
</evidence>
<dbReference type="PANTHER" id="PTHR16431:SF2">
    <property type="entry name" value="PROTEIN MIS18-ALPHA"/>
    <property type="match status" value="1"/>
</dbReference>
<evidence type="ECO:0000256" key="3">
    <source>
        <dbReference type="ARBA" id="ARBA00004584"/>
    </source>
</evidence>
<dbReference type="PANTHER" id="PTHR16431">
    <property type="entry name" value="NEUROGENIC PROTEIN MASTERMIND"/>
    <property type="match status" value="1"/>
</dbReference>
<keyword evidence="10" id="KW-0862">Zinc</keyword>
<evidence type="ECO:0000256" key="5">
    <source>
        <dbReference type="ARBA" id="ARBA00022499"/>
    </source>
</evidence>
<evidence type="ECO:0000256" key="11">
    <source>
        <dbReference type="ARBA" id="ARBA00022843"/>
    </source>
</evidence>
<evidence type="ECO:0000259" key="17">
    <source>
        <dbReference type="PROSITE" id="PS51793"/>
    </source>
</evidence>
<comment type="function">
    <text evidence="1">Required for recruitment of CENPA to centromeres and normal chromosome segregation during mitosis.</text>
</comment>
<evidence type="ECO:0000256" key="1">
    <source>
        <dbReference type="ARBA" id="ARBA00003694"/>
    </source>
</evidence>
<feature type="domain" description="Mis18" evidence="17">
    <location>
        <begin position="90"/>
        <end position="188"/>
    </location>
</feature>
<dbReference type="AlphaFoldDB" id="A0A3B3WTX1"/>
<dbReference type="Proteomes" id="UP000261480">
    <property type="component" value="Unplaced"/>
</dbReference>
<reference evidence="18" key="2">
    <citation type="submission" date="2025-09" db="UniProtKB">
        <authorList>
            <consortium name="Ensembl"/>
        </authorList>
    </citation>
    <scope>IDENTIFICATION</scope>
</reference>
<evidence type="ECO:0000313" key="19">
    <source>
        <dbReference type="Proteomes" id="UP000261480"/>
    </source>
</evidence>
<organism evidence="18 19">
    <name type="scientific">Poecilia mexicana</name>
    <dbReference type="NCBI Taxonomy" id="48701"/>
    <lineage>
        <taxon>Eukaryota</taxon>
        <taxon>Metazoa</taxon>
        <taxon>Chordata</taxon>
        <taxon>Craniata</taxon>
        <taxon>Vertebrata</taxon>
        <taxon>Euteleostomi</taxon>
        <taxon>Actinopterygii</taxon>
        <taxon>Neopterygii</taxon>
        <taxon>Teleostei</taxon>
        <taxon>Neoteleostei</taxon>
        <taxon>Acanthomorphata</taxon>
        <taxon>Ovalentaria</taxon>
        <taxon>Atherinomorphae</taxon>
        <taxon>Cyprinodontiformes</taxon>
        <taxon>Poeciliidae</taxon>
        <taxon>Poeciliinae</taxon>
        <taxon>Poecilia</taxon>
    </lineage>
</organism>
<dbReference type="GO" id="GO:0007059">
    <property type="term" value="P:chromosome segregation"/>
    <property type="evidence" value="ECO:0007669"/>
    <property type="project" value="TreeGrafter"/>
</dbReference>
<protein>
    <recommendedName>
        <fullName evidence="15">Protein Mis18-alpha</fullName>
    </recommendedName>
</protein>
<dbReference type="Ensembl" id="ENSPMET00000006385.1">
    <property type="protein sequence ID" value="ENSPMEP00000006109.1"/>
    <property type="gene ID" value="ENSPMEG00000007555.1"/>
</dbReference>
<dbReference type="GO" id="GO:0005634">
    <property type="term" value="C:nucleus"/>
    <property type="evidence" value="ECO:0007669"/>
    <property type="project" value="UniProtKB-SubCell"/>
</dbReference>
<evidence type="ECO:0000256" key="8">
    <source>
        <dbReference type="ARBA" id="ARBA00022723"/>
    </source>
</evidence>
<comment type="subunit">
    <text evidence="16">Homodimer, and heterodimer with OIP5/MIS18B. Identified in a complex containing MIS18A, OIP5/MIS18B, MIS18BP1, RBBP7 and RBBP4.</text>
</comment>
<dbReference type="GO" id="GO:0000785">
    <property type="term" value="C:chromatin"/>
    <property type="evidence" value="ECO:0007669"/>
    <property type="project" value="TreeGrafter"/>
</dbReference>
<keyword evidence="13" id="KW-0131">Cell cycle</keyword>
<keyword evidence="11" id="KW-0832">Ubl conjugation</keyword>
<reference evidence="18" key="1">
    <citation type="submission" date="2025-08" db="UniProtKB">
        <authorList>
            <consortium name="Ensembl"/>
        </authorList>
    </citation>
    <scope>IDENTIFICATION</scope>
</reference>
<evidence type="ECO:0000256" key="9">
    <source>
        <dbReference type="ARBA" id="ARBA00022776"/>
    </source>
</evidence>
<evidence type="ECO:0000256" key="7">
    <source>
        <dbReference type="ARBA" id="ARBA00022618"/>
    </source>
</evidence>
<dbReference type="GO" id="GO:0051301">
    <property type="term" value="P:cell division"/>
    <property type="evidence" value="ECO:0007669"/>
    <property type="project" value="UniProtKB-KW"/>
</dbReference>
<keyword evidence="5" id="KW-1017">Isopeptide bond</keyword>
<keyword evidence="6" id="KW-0597">Phosphoprotein</keyword>
<evidence type="ECO:0000256" key="4">
    <source>
        <dbReference type="ARBA" id="ARBA00022454"/>
    </source>
</evidence>
<evidence type="ECO:0000256" key="15">
    <source>
        <dbReference type="ARBA" id="ARBA00039650"/>
    </source>
</evidence>
<keyword evidence="19" id="KW-1185">Reference proteome</keyword>
<dbReference type="InterPro" id="IPR034752">
    <property type="entry name" value="Mis18"/>
</dbReference>
<proteinExistence type="predicted"/>
<name>A0A3B3WTX1_9TELE</name>
<comment type="subcellular location">
    <subcellularLocation>
        <location evidence="3">Chromosome</location>
        <location evidence="3">Centromere</location>
    </subcellularLocation>
    <subcellularLocation>
        <location evidence="2">Nucleus</location>
    </subcellularLocation>
</comment>
<dbReference type="InterPro" id="IPR004910">
    <property type="entry name" value="Yippee/Mis18/Cereblon"/>
</dbReference>
<keyword evidence="8" id="KW-0479">Metal-binding</keyword>
<accession>A0A3B3WTX1</accession>
<evidence type="ECO:0000256" key="12">
    <source>
        <dbReference type="ARBA" id="ARBA00023242"/>
    </source>
</evidence>
<keyword evidence="7" id="KW-0132">Cell division</keyword>
<evidence type="ECO:0000313" key="18">
    <source>
        <dbReference type="Ensembl" id="ENSPMEP00000006109.1"/>
    </source>
</evidence>
<dbReference type="Pfam" id="PF03226">
    <property type="entry name" value="Yippee-Mis18"/>
    <property type="match status" value="1"/>
</dbReference>
<keyword evidence="12" id="KW-0539">Nucleus</keyword>
<sequence>MINTLCAEKRKRKYAVVNISSASGYLNQPPKFKTHFGRTGFAVMATKEKPTRRLQKNINKTFEVSSIDSSAVEEKLFGRADKDVEDDDGPVVFICGKCRLPIGDSMSWDGSEDDQNQIKLKRVTNNVIIGKDTHFLEMNKQSACLVVDLICRSCYSLLGMVYTSTPRNLDHKRSTFCLSVASIDSYVLGSGGQMLAAEGPKEQLVTLEYRHNVEQQLAEVVLQHKDDISSVPVNPFPHSGQTPISDITSSADPCHLPKNTFIF</sequence>
<evidence type="ECO:0000256" key="2">
    <source>
        <dbReference type="ARBA" id="ARBA00004123"/>
    </source>
</evidence>
<evidence type="ECO:0000256" key="6">
    <source>
        <dbReference type="ARBA" id="ARBA00022553"/>
    </source>
</evidence>
<dbReference type="PROSITE" id="PS51793">
    <property type="entry name" value="MIS18"/>
    <property type="match status" value="1"/>
</dbReference>
<dbReference type="GO" id="GO:0034080">
    <property type="term" value="P:CENP-A containing chromatin assembly"/>
    <property type="evidence" value="ECO:0007669"/>
    <property type="project" value="TreeGrafter"/>
</dbReference>
<keyword evidence="9" id="KW-0498">Mitosis</keyword>
<keyword evidence="4" id="KW-0158">Chromosome</keyword>
<evidence type="ECO:0000256" key="10">
    <source>
        <dbReference type="ARBA" id="ARBA00022833"/>
    </source>
</evidence>
<dbReference type="GO" id="GO:0000775">
    <property type="term" value="C:chromosome, centromeric region"/>
    <property type="evidence" value="ECO:0007669"/>
    <property type="project" value="UniProtKB-SubCell"/>
</dbReference>
<evidence type="ECO:0000256" key="14">
    <source>
        <dbReference type="ARBA" id="ARBA00023328"/>
    </source>
</evidence>
<dbReference type="GO" id="GO:0046872">
    <property type="term" value="F:metal ion binding"/>
    <property type="evidence" value="ECO:0007669"/>
    <property type="project" value="UniProtKB-KW"/>
</dbReference>
<dbReference type="STRING" id="48701.ENSPMEP00000006109"/>
<evidence type="ECO:0000256" key="16">
    <source>
        <dbReference type="ARBA" id="ARBA00046705"/>
    </source>
</evidence>